<evidence type="ECO:0000256" key="4">
    <source>
        <dbReference type="ARBA" id="ARBA00022737"/>
    </source>
</evidence>
<dbReference type="InterPro" id="IPR052403">
    <property type="entry name" value="LINC-complex_assoc"/>
</dbReference>
<reference evidence="10" key="1">
    <citation type="submission" date="2020-11" db="EMBL/GenBank/DDBJ databases">
        <authorList>
            <person name="Tran Van P."/>
        </authorList>
    </citation>
    <scope>NUCLEOTIDE SEQUENCE</scope>
</reference>
<gene>
    <name evidence="10" type="ORF">TCEB3V08_LOCUS3026</name>
</gene>
<keyword evidence="7" id="KW-0539">Nucleus</keyword>
<dbReference type="GO" id="GO:0034993">
    <property type="term" value="C:meiotic nuclear membrane microtubule tethering complex"/>
    <property type="evidence" value="ECO:0007669"/>
    <property type="project" value="TreeGrafter"/>
</dbReference>
<protein>
    <recommendedName>
        <fullName evidence="9">KASH domain-containing protein</fullName>
    </recommendedName>
</protein>
<dbReference type="CDD" id="cd00176">
    <property type="entry name" value="SPEC"/>
    <property type="match status" value="2"/>
</dbReference>
<dbReference type="Gene3D" id="1.20.58.60">
    <property type="match status" value="7"/>
</dbReference>
<dbReference type="FunFam" id="1.20.58.60:FF:000171">
    <property type="entry name" value="Uncharacterized protein, isoform B"/>
    <property type="match status" value="1"/>
</dbReference>
<dbReference type="GO" id="GO:0051015">
    <property type="term" value="F:actin filament binding"/>
    <property type="evidence" value="ECO:0007669"/>
    <property type="project" value="TreeGrafter"/>
</dbReference>
<feature type="topological domain" description="Perinuclear space" evidence="8">
    <location>
        <begin position="1480"/>
        <end position="1506"/>
    </location>
</feature>
<evidence type="ECO:0000256" key="6">
    <source>
        <dbReference type="ARBA" id="ARBA00023136"/>
    </source>
</evidence>
<accession>A0A7R9GS23</accession>
<dbReference type="InterPro" id="IPR002017">
    <property type="entry name" value="Spectrin_repeat"/>
</dbReference>
<dbReference type="InterPro" id="IPR018159">
    <property type="entry name" value="Spectrin/alpha-actinin"/>
</dbReference>
<name>A0A7R9GS23_TIMCR</name>
<dbReference type="SMART" id="SM01249">
    <property type="entry name" value="KASH"/>
    <property type="match status" value="1"/>
</dbReference>
<keyword evidence="3 8" id="KW-0812">Transmembrane</keyword>
<feature type="domain" description="KASH" evidence="9">
    <location>
        <begin position="1450"/>
        <end position="1506"/>
    </location>
</feature>
<dbReference type="Pfam" id="PF10541">
    <property type="entry name" value="KASH"/>
    <property type="match status" value="1"/>
</dbReference>
<dbReference type="EMBL" id="OC317170">
    <property type="protein sequence ID" value="CAD7395225.1"/>
    <property type="molecule type" value="Genomic_DNA"/>
</dbReference>
<evidence type="ECO:0000256" key="5">
    <source>
        <dbReference type="ARBA" id="ARBA00022989"/>
    </source>
</evidence>
<keyword evidence="5" id="KW-1133">Transmembrane helix</keyword>
<comment type="subcellular location">
    <subcellularLocation>
        <location evidence="1">Nucleus membrane</location>
    </subcellularLocation>
</comment>
<evidence type="ECO:0000256" key="1">
    <source>
        <dbReference type="ARBA" id="ARBA00004126"/>
    </source>
</evidence>
<keyword evidence="4" id="KW-0677">Repeat</keyword>
<dbReference type="PANTHER" id="PTHR47535">
    <property type="entry name" value="MUSCLE-SPECIFIC PROTEIN 300 KDA, ISOFORM G"/>
    <property type="match status" value="1"/>
</dbReference>
<evidence type="ECO:0000256" key="8">
    <source>
        <dbReference type="PROSITE-ProRule" id="PRU00385"/>
    </source>
</evidence>
<dbReference type="GO" id="GO:0005640">
    <property type="term" value="C:nuclear outer membrane"/>
    <property type="evidence" value="ECO:0007669"/>
    <property type="project" value="TreeGrafter"/>
</dbReference>
<evidence type="ECO:0000256" key="2">
    <source>
        <dbReference type="ARBA" id="ARBA00008619"/>
    </source>
</evidence>
<dbReference type="PROSITE" id="PS51049">
    <property type="entry name" value="KASH"/>
    <property type="match status" value="1"/>
</dbReference>
<comment type="similarity">
    <text evidence="2">Belongs to the nesprin family.</text>
</comment>
<dbReference type="GO" id="GO:0005737">
    <property type="term" value="C:cytoplasm"/>
    <property type="evidence" value="ECO:0007669"/>
    <property type="project" value="TreeGrafter"/>
</dbReference>
<sequence length="1506" mass="170764">MNITRCEPQLVWGKLLGRCFMQICVCEETLAAHQARLGELKGLVAQITADVGLEAGGVLGDEVEALGKKLEDVRESLATLAEVAESRELCGDELLRTKTFLSSVQQSLSAVEDSNEKDTENQLTALRTHLLALGKTEGQLQSLKEKSLELGPVRPETSVVEILQLWQQVFRETFQQYHRLSARLVKSQDGAAALRLWQEYLLHVQSFLSGSIPEDYHSLTEHQHLCEVHQNLLTSQQSVLLSKSSGPDGQLGRGLVETSVVEQFNSLTNLHNETLARIMERHEEVRERICSWDRYRADQARLLAWLKDTERERNRLQLRYIHVRRIPKVQARIQTLLEQVPVGEAQANSLQQQQGKLLHFCDDALATSIRMEHAAISQRISNLQAGLETWKDFLDRITGLTQSYDTQVSGVQAVFREVHAAVADPGGLPTSHTGMQNKLEVIRQLRSRLVELTTDLEGVGVTQEQLKECVSPMDMKSISQKVWILWQTQGDLDHQLSLLSHQLEEKLGLRLMFDTRQSRFLVWAGDVESRLDGSSSGDPEEVLRRLETELQAEVSLKRREVDWLLTTGQELIEVCPEEKGGIADKIQQVQEAWRRLQGLGEVRANRLHHILQNLNCDWTFLRQSRFLVWAGDVESRLDGSSSGDPEEVLRRLETELQAEVSLKRREVDWLLTTGQELIEVCPEEKGGIADKIQQVQEAWRRLQGLGEVRANRLHHILQTKSQLELRLAELRAWLHQVETQLSAPLVLESCTKEAVDNKLEQHQELQKTIEGQSGNIADVLNLCELFLTDCDNCKATINTESLITAIDTLERSDLGSQDEVLSLVSRVEGVIQEVKARSPALQILDKSYSKLAKESGLEIKNLQQLTSLVRTTLQRWHALTPTAIGILQRLQRELQVYRDFVSAHGKAVVTLTQVDVQLTQIQHLSTPEQAAMPRSRLQQIEQLDRELESHGGLLQTADELGLEVLKRSKPEELPGIQEMIDEYQLLWKDIRFRISDLKTQCRAELAKKEERTRAQQMPEVDESIQVETLRFEQDSAVQVDTLPPLMRLTSRDAYLYELETALQECGVNLDILEEVLRAPTPEQGGTPALLPQNMSKVVASCESSVELIRHLNTLLVEESGLSDEQAKTREVQRLSVRFDELLARARQREQRLRDVSDSARLTCPLCSRRNWQQLDNDLWRLEQWLQFAEGTQSSQRAPPTNIEQLEDVIQDHREFLMDLDSHKSIVVSLNIVGTHLADHTEDTGRAEQLRARLVTTNSRWDAVCRSAAAWQTQLQTALMENDEFHQIIEELVEWLEKTENTIRMSEPVDLADDISVIEAKYNKFRELRGDLERCEPRVMSLQEAADQLLRHSEAPEGSTTTWSRLTDLRLKLQSLRRLTGVYVLKLGAVLGLTSLASLSHELKPVFVPISLSPQLLDQAAVGHLEGSAHSDQQHSNEPDEMDTTVLARGYRFLGRVVRASLPIQALMLLLLGVASLVPMGEDDYLCNTFARSFEPILRYRHGPPPV</sequence>
<evidence type="ECO:0000259" key="9">
    <source>
        <dbReference type="PROSITE" id="PS51049"/>
    </source>
</evidence>
<dbReference type="SMART" id="SM00150">
    <property type="entry name" value="SPEC"/>
    <property type="match status" value="7"/>
</dbReference>
<keyword evidence="6 8" id="KW-0472">Membrane</keyword>
<dbReference type="InterPro" id="IPR012315">
    <property type="entry name" value="KASH"/>
</dbReference>
<dbReference type="PANTHER" id="PTHR47535:SF1">
    <property type="entry name" value="NESPRIN-1"/>
    <property type="match status" value="1"/>
</dbReference>
<evidence type="ECO:0000313" key="10">
    <source>
        <dbReference type="EMBL" id="CAD7395225.1"/>
    </source>
</evidence>
<dbReference type="SUPFAM" id="SSF46966">
    <property type="entry name" value="Spectrin repeat"/>
    <property type="match status" value="6"/>
</dbReference>
<evidence type="ECO:0000256" key="7">
    <source>
        <dbReference type="ARBA" id="ARBA00023242"/>
    </source>
</evidence>
<feature type="topological domain" description="Cytoplasmic" evidence="8">
    <location>
        <begin position="1"/>
        <end position="1458"/>
    </location>
</feature>
<proteinExistence type="inferred from homology"/>
<dbReference type="GO" id="GO:0007097">
    <property type="term" value="P:nuclear migration"/>
    <property type="evidence" value="ECO:0007669"/>
    <property type="project" value="TreeGrafter"/>
</dbReference>
<dbReference type="Pfam" id="PF00435">
    <property type="entry name" value="Spectrin"/>
    <property type="match status" value="2"/>
</dbReference>
<evidence type="ECO:0000256" key="3">
    <source>
        <dbReference type="ARBA" id="ARBA00022692"/>
    </source>
</evidence>
<organism evidence="10">
    <name type="scientific">Timema cristinae</name>
    <name type="common">Walking stick</name>
    <dbReference type="NCBI Taxonomy" id="61476"/>
    <lineage>
        <taxon>Eukaryota</taxon>
        <taxon>Metazoa</taxon>
        <taxon>Ecdysozoa</taxon>
        <taxon>Arthropoda</taxon>
        <taxon>Hexapoda</taxon>
        <taxon>Insecta</taxon>
        <taxon>Pterygota</taxon>
        <taxon>Neoptera</taxon>
        <taxon>Polyneoptera</taxon>
        <taxon>Phasmatodea</taxon>
        <taxon>Timematodea</taxon>
        <taxon>Timematoidea</taxon>
        <taxon>Timematidae</taxon>
        <taxon>Timema</taxon>
    </lineage>
</organism>